<dbReference type="GO" id="GO:0016020">
    <property type="term" value="C:membrane"/>
    <property type="evidence" value="ECO:0007669"/>
    <property type="project" value="UniProtKB-SubCell"/>
</dbReference>
<feature type="transmembrane region" description="Helical" evidence="5">
    <location>
        <begin position="73"/>
        <end position="99"/>
    </location>
</feature>
<dbReference type="Proteomes" id="UP000366872">
    <property type="component" value="Unassembled WGS sequence"/>
</dbReference>
<evidence type="ECO:0000256" key="4">
    <source>
        <dbReference type="ARBA" id="ARBA00023136"/>
    </source>
</evidence>
<gene>
    <name evidence="7" type="ORF">PDESU_01299</name>
</gene>
<dbReference type="AlphaFoldDB" id="A0A6C2TYR6"/>
<reference evidence="7 8" key="1">
    <citation type="submission" date="2019-04" db="EMBL/GenBank/DDBJ databases">
        <authorList>
            <person name="Van Vliet M D."/>
        </authorList>
    </citation>
    <scope>NUCLEOTIDE SEQUENCE [LARGE SCALE GENOMIC DNA]</scope>
    <source>
        <strain evidence="7 8">F1</strain>
    </source>
</reference>
<dbReference type="GO" id="GO:0000271">
    <property type="term" value="P:polysaccharide biosynthetic process"/>
    <property type="evidence" value="ECO:0007669"/>
    <property type="project" value="InterPro"/>
</dbReference>
<evidence type="ECO:0000259" key="6">
    <source>
        <dbReference type="Pfam" id="PF04138"/>
    </source>
</evidence>
<name>A0A6C2TYR6_PONDE</name>
<feature type="transmembrane region" description="Helical" evidence="5">
    <location>
        <begin position="111"/>
        <end position="132"/>
    </location>
</feature>
<proteinExistence type="predicted"/>
<evidence type="ECO:0000256" key="2">
    <source>
        <dbReference type="ARBA" id="ARBA00022692"/>
    </source>
</evidence>
<keyword evidence="4 5" id="KW-0472">Membrane</keyword>
<evidence type="ECO:0000313" key="8">
    <source>
        <dbReference type="Proteomes" id="UP000366872"/>
    </source>
</evidence>
<dbReference type="Pfam" id="PF04138">
    <property type="entry name" value="GtrA_DPMS_TM"/>
    <property type="match status" value="1"/>
</dbReference>
<feature type="domain" description="GtrA/DPMS transmembrane" evidence="6">
    <location>
        <begin position="22"/>
        <end position="163"/>
    </location>
</feature>
<dbReference type="EMBL" id="CAAHFG010000001">
    <property type="protein sequence ID" value="VGO12745.1"/>
    <property type="molecule type" value="Genomic_DNA"/>
</dbReference>
<evidence type="ECO:0000313" key="7">
    <source>
        <dbReference type="EMBL" id="VGO12745.1"/>
    </source>
</evidence>
<evidence type="ECO:0000256" key="1">
    <source>
        <dbReference type="ARBA" id="ARBA00004141"/>
    </source>
</evidence>
<keyword evidence="3 5" id="KW-1133">Transmembrane helix</keyword>
<accession>A0A6C2TYR6</accession>
<feature type="transmembrane region" description="Helical" evidence="5">
    <location>
        <begin position="20"/>
        <end position="46"/>
    </location>
</feature>
<sequence>MLMESIKKILLDKNHAGIQFLKYSMCGGFAFAADVAAFFLVAWFFFPALTEDDLFVRLFHLDIEPVSESVRTINFVICSAFAFMASNLVAYVLNVLFVFKAGKHGRWKELGLFYLVSGISIAIGTGVGALLINAFGLATTYSYIAKAFSATMINYAGRKFFIFHG</sequence>
<keyword evidence="2 5" id="KW-0812">Transmembrane</keyword>
<protein>
    <recommendedName>
        <fullName evidence="6">GtrA/DPMS transmembrane domain-containing protein</fullName>
    </recommendedName>
</protein>
<evidence type="ECO:0000256" key="5">
    <source>
        <dbReference type="SAM" id="Phobius"/>
    </source>
</evidence>
<organism evidence="7 8">
    <name type="scientific">Pontiella desulfatans</name>
    <dbReference type="NCBI Taxonomy" id="2750659"/>
    <lineage>
        <taxon>Bacteria</taxon>
        <taxon>Pseudomonadati</taxon>
        <taxon>Kiritimatiellota</taxon>
        <taxon>Kiritimatiellia</taxon>
        <taxon>Kiritimatiellales</taxon>
        <taxon>Pontiellaceae</taxon>
        <taxon>Pontiella</taxon>
    </lineage>
</organism>
<dbReference type="InterPro" id="IPR007267">
    <property type="entry name" value="GtrA_DPMS_TM"/>
</dbReference>
<keyword evidence="8" id="KW-1185">Reference proteome</keyword>
<evidence type="ECO:0000256" key="3">
    <source>
        <dbReference type="ARBA" id="ARBA00022989"/>
    </source>
</evidence>
<comment type="subcellular location">
    <subcellularLocation>
        <location evidence="1">Membrane</location>
        <topology evidence="1">Multi-pass membrane protein</topology>
    </subcellularLocation>
</comment>